<dbReference type="UniPathway" id="UPA00344"/>
<dbReference type="EMBL" id="BMCB01000004">
    <property type="protein sequence ID" value="GGA86630.1"/>
    <property type="molecule type" value="Genomic_DNA"/>
</dbReference>
<dbReference type="GO" id="GO:0006777">
    <property type="term" value="P:Mo-molybdopterin cofactor biosynthetic process"/>
    <property type="evidence" value="ECO:0007669"/>
    <property type="project" value="UniProtKB-UniRule"/>
</dbReference>
<protein>
    <recommendedName>
        <fullName evidence="3 6">Cyclic pyranopterin monophosphate synthase</fullName>
        <ecNumber evidence="3 6">4.6.1.17</ecNumber>
    </recommendedName>
    <alternativeName>
        <fullName evidence="6">Molybdenum cofactor biosynthesis protein C</fullName>
    </alternativeName>
</protein>
<dbReference type="PANTHER" id="PTHR22960">
    <property type="entry name" value="MOLYBDOPTERIN COFACTOR SYNTHESIS PROTEIN A"/>
    <property type="match status" value="1"/>
</dbReference>
<proteinExistence type="inferred from homology"/>
<dbReference type="NCBIfam" id="TIGR00581">
    <property type="entry name" value="moaC"/>
    <property type="match status" value="1"/>
</dbReference>
<feature type="binding site" evidence="6">
    <location>
        <begin position="75"/>
        <end position="77"/>
    </location>
    <ligand>
        <name>substrate</name>
    </ligand>
</feature>
<feature type="domain" description="Molybdopterin cofactor biosynthesis C (MoaC)" evidence="7">
    <location>
        <begin position="15"/>
        <end position="152"/>
    </location>
</feature>
<evidence type="ECO:0000256" key="6">
    <source>
        <dbReference type="HAMAP-Rule" id="MF_01224"/>
    </source>
</evidence>
<evidence type="ECO:0000313" key="9">
    <source>
        <dbReference type="EMBL" id="SNW03923.1"/>
    </source>
</evidence>
<dbReference type="InterPro" id="IPR047594">
    <property type="entry name" value="MoaC_bact/euk"/>
</dbReference>
<feature type="active site" evidence="6">
    <location>
        <position position="130"/>
    </location>
</feature>
<comment type="similarity">
    <text evidence="6">Belongs to the MoaC family.</text>
</comment>
<comment type="pathway">
    <text evidence="2 6">Cofactor biosynthesis; molybdopterin biosynthesis.</text>
</comment>
<evidence type="ECO:0000256" key="3">
    <source>
        <dbReference type="ARBA" id="ARBA00012575"/>
    </source>
</evidence>
<dbReference type="KEGG" id="smus:C7J88_05560"/>
<feature type="binding site" evidence="6">
    <location>
        <begin position="115"/>
        <end position="116"/>
    </location>
    <ligand>
        <name>substrate</name>
    </ligand>
</feature>
<evidence type="ECO:0000256" key="1">
    <source>
        <dbReference type="ARBA" id="ARBA00001637"/>
    </source>
</evidence>
<keyword evidence="5 6" id="KW-0456">Lyase</keyword>
<dbReference type="CDD" id="cd01420">
    <property type="entry name" value="MoaC_PE"/>
    <property type="match status" value="1"/>
</dbReference>
<accession>A0A240C9H5</accession>
<dbReference type="NCBIfam" id="NF006870">
    <property type="entry name" value="PRK09364.1"/>
    <property type="match status" value="1"/>
</dbReference>
<reference evidence="8" key="4">
    <citation type="submission" date="2024-05" db="EMBL/GenBank/DDBJ databases">
        <authorList>
            <person name="Sun Q."/>
            <person name="Sedlacek I."/>
        </authorList>
    </citation>
    <scope>NUCLEOTIDE SEQUENCE</scope>
    <source>
        <strain evidence="8">CCM 4175</strain>
    </source>
</reference>
<evidence type="ECO:0000313" key="10">
    <source>
        <dbReference type="Proteomes" id="UP000243706"/>
    </source>
</evidence>
<evidence type="ECO:0000313" key="11">
    <source>
        <dbReference type="Proteomes" id="UP000652995"/>
    </source>
</evidence>
<evidence type="ECO:0000256" key="5">
    <source>
        <dbReference type="ARBA" id="ARBA00023239"/>
    </source>
</evidence>
<dbReference type="SUPFAM" id="SSF55040">
    <property type="entry name" value="Molybdenum cofactor biosynthesis protein C, MoaC"/>
    <property type="match status" value="1"/>
</dbReference>
<dbReference type="GO" id="GO:0061799">
    <property type="term" value="F:cyclic pyranopterin monophosphate synthase activity"/>
    <property type="evidence" value="ECO:0007669"/>
    <property type="project" value="UniProtKB-UniRule"/>
</dbReference>
<dbReference type="EC" id="4.6.1.17" evidence="3 6"/>
<dbReference type="InterPro" id="IPR023045">
    <property type="entry name" value="MoaC"/>
</dbReference>
<sequence length="158" mass="17075">MAEFTHINKQGNAKMVDVSDKSITKRTAIARSSITVNHTIYQQIAENTNKKGNVLNTAQIAGIMAAKNTSSIIPMCHPLPISGVDVAFDWDTSDDQFILQIETTVSTTGRTGVEMEALTAASATALTIYDMCKAVDKGMIIGETYLVKKTGGKSDFQR</sequence>
<reference evidence="8" key="1">
    <citation type="journal article" date="2014" name="Int. J. Syst. Evol. Microbiol.">
        <title>Complete genome of a new Firmicutes species belonging to the dominant human colonic microbiota ('Ruminococcus bicirculans') reveals two chromosomes and a selective capacity to utilize plant glucans.</title>
        <authorList>
            <consortium name="NISC Comparative Sequencing Program"/>
            <person name="Wegmann U."/>
            <person name="Louis P."/>
            <person name="Goesmann A."/>
            <person name="Henrissat B."/>
            <person name="Duncan S.H."/>
            <person name="Flint H.J."/>
        </authorList>
    </citation>
    <scope>NUCLEOTIDE SEQUENCE</scope>
    <source>
        <strain evidence="8">CCM 4175</strain>
    </source>
</reference>
<evidence type="ECO:0000259" key="7">
    <source>
        <dbReference type="Pfam" id="PF01967"/>
    </source>
</evidence>
<reference evidence="9 10" key="2">
    <citation type="submission" date="2017-06" db="EMBL/GenBank/DDBJ databases">
        <authorList>
            <consortium name="Pathogen Informatics"/>
        </authorList>
    </citation>
    <scope>NUCLEOTIDE SEQUENCE [LARGE SCALE GENOMIC DNA]</scope>
    <source>
        <strain evidence="9 10">NCTC13833</strain>
    </source>
</reference>
<dbReference type="Gene3D" id="3.30.70.640">
    <property type="entry name" value="Molybdopterin cofactor biosynthesis C (MoaC) domain"/>
    <property type="match status" value="1"/>
</dbReference>
<dbReference type="InterPro" id="IPR002820">
    <property type="entry name" value="Mopterin_CF_biosynth-C_dom"/>
</dbReference>
<evidence type="ECO:0000256" key="4">
    <source>
        <dbReference type="ARBA" id="ARBA00023150"/>
    </source>
</evidence>
<dbReference type="RefSeq" id="WP_095117638.1">
    <property type="nucleotide sequence ID" value="NZ_BMCB01000004.1"/>
</dbReference>
<comment type="function">
    <text evidence="6">Catalyzes the conversion of (8S)-3',8-cyclo-7,8-dihydroguanosine 5'-triphosphate to cyclic pyranopterin monophosphate (cPMP).</text>
</comment>
<reference evidence="11" key="3">
    <citation type="journal article" date="2019" name="Int. J. Syst. Evol. Microbiol.">
        <title>The Global Catalogue of Microorganisms (GCM) 10K type strain sequencing project: providing services to taxonomists for standard genome sequencing and annotation.</title>
        <authorList>
            <consortium name="The Broad Institute Genomics Platform"/>
            <consortium name="The Broad Institute Genome Sequencing Center for Infectious Disease"/>
            <person name="Wu L."/>
            <person name="Ma J."/>
        </authorList>
    </citation>
    <scope>NUCLEOTIDE SEQUENCE [LARGE SCALE GENOMIC DNA]</scope>
    <source>
        <strain evidence="11">CCM 4175</strain>
    </source>
</reference>
<dbReference type="InterPro" id="IPR036522">
    <property type="entry name" value="MoaC_sf"/>
</dbReference>
<dbReference type="HAMAP" id="MF_01224_B">
    <property type="entry name" value="MoaC_B"/>
    <property type="match status" value="1"/>
</dbReference>
<evidence type="ECO:0000256" key="2">
    <source>
        <dbReference type="ARBA" id="ARBA00005046"/>
    </source>
</evidence>
<name>A0A240C9H5_9STAP</name>
<dbReference type="InterPro" id="IPR050105">
    <property type="entry name" value="MoCo_biosynth_MoaA/MoaC"/>
</dbReference>
<dbReference type="Pfam" id="PF01967">
    <property type="entry name" value="MoaC"/>
    <property type="match status" value="1"/>
</dbReference>
<organism evidence="9 10">
    <name type="scientific">Staphylococcus muscae</name>
    <dbReference type="NCBI Taxonomy" id="1294"/>
    <lineage>
        <taxon>Bacteria</taxon>
        <taxon>Bacillati</taxon>
        <taxon>Bacillota</taxon>
        <taxon>Bacilli</taxon>
        <taxon>Bacillales</taxon>
        <taxon>Staphylococcaceae</taxon>
        <taxon>Staphylococcus</taxon>
    </lineage>
</organism>
<dbReference type="Proteomes" id="UP000243706">
    <property type="component" value="Chromosome 1"/>
</dbReference>
<comment type="catalytic activity">
    <reaction evidence="1 6">
        <text>(8S)-3',8-cyclo-7,8-dihydroguanosine 5'-triphosphate = cyclic pyranopterin phosphate + diphosphate</text>
        <dbReference type="Rhea" id="RHEA:49580"/>
        <dbReference type="ChEBI" id="CHEBI:33019"/>
        <dbReference type="ChEBI" id="CHEBI:59648"/>
        <dbReference type="ChEBI" id="CHEBI:131766"/>
        <dbReference type="EC" id="4.6.1.17"/>
    </reaction>
</comment>
<dbReference type="AlphaFoldDB" id="A0A240C9H5"/>
<dbReference type="OrthoDB" id="9794429at2"/>
<dbReference type="EMBL" id="LT906464">
    <property type="protein sequence ID" value="SNW03923.1"/>
    <property type="molecule type" value="Genomic_DNA"/>
</dbReference>
<keyword evidence="11" id="KW-1185">Reference proteome</keyword>
<keyword evidence="4 6" id="KW-0501">Molybdenum cofactor biosynthesis</keyword>
<comment type="subunit">
    <text evidence="6">Homohexamer; trimer of dimers.</text>
</comment>
<dbReference type="PANTHER" id="PTHR22960:SF29">
    <property type="entry name" value="CYCLIC PYRANOPTERIN MONOPHOSPHATE SYNTHASE"/>
    <property type="match status" value="1"/>
</dbReference>
<gene>
    <name evidence="6 9" type="primary">moaC</name>
    <name evidence="8" type="ORF">GCM10007183_08500</name>
    <name evidence="9" type="ORF">SAMEA4412661_01781</name>
</gene>
<evidence type="ECO:0000313" key="8">
    <source>
        <dbReference type="EMBL" id="GGA86630.1"/>
    </source>
</evidence>
<dbReference type="Proteomes" id="UP000652995">
    <property type="component" value="Unassembled WGS sequence"/>
</dbReference>